<dbReference type="PANTHER" id="PTHR30469:SF15">
    <property type="entry name" value="HLYD FAMILY OF SECRETION PROTEINS"/>
    <property type="match status" value="1"/>
</dbReference>
<dbReference type="OrthoDB" id="266524at2"/>
<dbReference type="EMBL" id="WOCD01000005">
    <property type="protein sequence ID" value="MUH73651.1"/>
    <property type="molecule type" value="Genomic_DNA"/>
</dbReference>
<sequence length="315" mass="34905">MISRVVILLTMVVCFSSWAFASEVLEIKAEPYVKTNTRVGQLAFFKTYQQSFKSAGNVTELTLEEGQTFKKGDVLAKVDTDDLSSELNQLIAEKAFVNKEIERLKKLKKVNAVSQSDVDRQRSLSSQLRAQIIRTREFLDAALIVAPFDGVVISRPIDAGEFVSAGQAVLSIAPINENFVVEVAVQDQLLTHLAVGQKIMLENRTTEGKLLGEVKTVPQMPDASTGLFVVKIMVTDTENTRVGSLYNVTLTQSMNMVYPVPAEYVQLDFNQTAILMVNSGTEKAKPKRLKVIDHSPDLIYIKADSQSAIKIEKMD</sequence>
<feature type="domain" description="CzcB-like barrel-sandwich hybrid" evidence="4">
    <location>
        <begin position="54"/>
        <end position="173"/>
    </location>
</feature>
<keyword evidence="2" id="KW-0175">Coiled coil</keyword>
<evidence type="ECO:0000256" key="2">
    <source>
        <dbReference type="SAM" id="Coils"/>
    </source>
</evidence>
<reference evidence="5 6" key="1">
    <citation type="submission" date="2019-11" db="EMBL/GenBank/DDBJ databases">
        <title>P. haliotis isolates from Z. marina roots.</title>
        <authorList>
            <person name="Cohen M."/>
            <person name="Jospin G."/>
            <person name="Eisen J.A."/>
            <person name="Coil D.A."/>
        </authorList>
    </citation>
    <scope>NUCLEOTIDE SEQUENCE [LARGE SCALE GENOMIC DNA]</scope>
    <source>
        <strain evidence="5 6">UCD-MCMsp1aY</strain>
    </source>
</reference>
<name>A0A6N8FHB6_9GAMM</name>
<dbReference type="Gene3D" id="2.40.30.170">
    <property type="match status" value="1"/>
</dbReference>
<keyword evidence="3" id="KW-0732">Signal</keyword>
<dbReference type="Pfam" id="PF25973">
    <property type="entry name" value="BSH_CzcB"/>
    <property type="match status" value="1"/>
</dbReference>
<dbReference type="Gene3D" id="1.10.287.470">
    <property type="entry name" value="Helix hairpin bin"/>
    <property type="match status" value="1"/>
</dbReference>
<dbReference type="InterPro" id="IPR058647">
    <property type="entry name" value="BSH_CzcB-like"/>
</dbReference>
<feature type="chain" id="PRO_5026898878" evidence="3">
    <location>
        <begin position="22"/>
        <end position="315"/>
    </location>
</feature>
<feature type="coiled-coil region" evidence="2">
    <location>
        <begin position="80"/>
        <end position="107"/>
    </location>
</feature>
<dbReference type="GO" id="GO:1990281">
    <property type="term" value="C:efflux pump complex"/>
    <property type="evidence" value="ECO:0007669"/>
    <property type="project" value="TreeGrafter"/>
</dbReference>
<keyword evidence="6" id="KW-1185">Reference proteome</keyword>
<accession>A0A6N8FHB6</accession>
<comment type="caution">
    <text evidence="5">The sequence shown here is derived from an EMBL/GenBank/DDBJ whole genome shotgun (WGS) entry which is preliminary data.</text>
</comment>
<dbReference type="PANTHER" id="PTHR30469">
    <property type="entry name" value="MULTIDRUG RESISTANCE PROTEIN MDTA"/>
    <property type="match status" value="1"/>
</dbReference>
<evidence type="ECO:0000313" key="5">
    <source>
        <dbReference type="EMBL" id="MUH73651.1"/>
    </source>
</evidence>
<dbReference type="Gene3D" id="2.40.50.100">
    <property type="match status" value="1"/>
</dbReference>
<dbReference type="InterPro" id="IPR006143">
    <property type="entry name" value="RND_pump_MFP"/>
</dbReference>
<protein>
    <submittedName>
        <fullName evidence="5">Efflux RND transporter periplasmic adaptor subunit</fullName>
    </submittedName>
</protein>
<comment type="similarity">
    <text evidence="1">Belongs to the membrane fusion protein (MFP) (TC 8.A.1) family.</text>
</comment>
<evidence type="ECO:0000259" key="4">
    <source>
        <dbReference type="Pfam" id="PF25973"/>
    </source>
</evidence>
<dbReference type="RefSeq" id="WP_155697058.1">
    <property type="nucleotide sequence ID" value="NZ_WOCD01000005.1"/>
</dbReference>
<evidence type="ECO:0000313" key="6">
    <source>
        <dbReference type="Proteomes" id="UP000439994"/>
    </source>
</evidence>
<feature type="signal peptide" evidence="3">
    <location>
        <begin position="1"/>
        <end position="21"/>
    </location>
</feature>
<evidence type="ECO:0000256" key="3">
    <source>
        <dbReference type="SAM" id="SignalP"/>
    </source>
</evidence>
<evidence type="ECO:0000256" key="1">
    <source>
        <dbReference type="ARBA" id="ARBA00009477"/>
    </source>
</evidence>
<dbReference type="AlphaFoldDB" id="A0A6N8FHB6"/>
<organism evidence="5 6">
    <name type="scientific">Psychrosphaera haliotis</name>
    <dbReference type="NCBI Taxonomy" id="555083"/>
    <lineage>
        <taxon>Bacteria</taxon>
        <taxon>Pseudomonadati</taxon>
        <taxon>Pseudomonadota</taxon>
        <taxon>Gammaproteobacteria</taxon>
        <taxon>Alteromonadales</taxon>
        <taxon>Pseudoalteromonadaceae</taxon>
        <taxon>Psychrosphaera</taxon>
    </lineage>
</organism>
<proteinExistence type="inferred from homology"/>
<dbReference type="SUPFAM" id="SSF111369">
    <property type="entry name" value="HlyD-like secretion proteins"/>
    <property type="match status" value="1"/>
</dbReference>
<dbReference type="GO" id="GO:0015562">
    <property type="term" value="F:efflux transmembrane transporter activity"/>
    <property type="evidence" value="ECO:0007669"/>
    <property type="project" value="TreeGrafter"/>
</dbReference>
<dbReference type="NCBIfam" id="TIGR01730">
    <property type="entry name" value="RND_mfp"/>
    <property type="match status" value="1"/>
</dbReference>
<dbReference type="Proteomes" id="UP000439994">
    <property type="component" value="Unassembled WGS sequence"/>
</dbReference>
<gene>
    <name evidence="5" type="ORF">GNP35_14855</name>
</gene>